<feature type="transmembrane region" description="Helical" evidence="7">
    <location>
        <begin position="219"/>
        <end position="236"/>
    </location>
</feature>
<evidence type="ECO:0000256" key="5">
    <source>
        <dbReference type="ARBA" id="ARBA00022989"/>
    </source>
</evidence>
<feature type="transmembrane region" description="Helical" evidence="7">
    <location>
        <begin position="162"/>
        <end position="179"/>
    </location>
</feature>
<evidence type="ECO:0000259" key="8">
    <source>
        <dbReference type="PROSITE" id="PS50928"/>
    </source>
</evidence>
<evidence type="ECO:0000256" key="3">
    <source>
        <dbReference type="ARBA" id="ARBA00022475"/>
    </source>
</evidence>
<dbReference type="InterPro" id="IPR035906">
    <property type="entry name" value="MetI-like_sf"/>
</dbReference>
<dbReference type="Proteomes" id="UP000031196">
    <property type="component" value="Unassembled WGS sequence"/>
</dbReference>
<comment type="similarity">
    <text evidence="7">Belongs to the binding-protein-dependent transport system permease family.</text>
</comment>
<feature type="domain" description="ABC transmembrane type-1" evidence="8">
    <location>
        <begin position="56"/>
        <end position="236"/>
    </location>
</feature>
<keyword evidence="6 7" id="KW-0472">Membrane</keyword>
<reference evidence="9 10" key="1">
    <citation type="submission" date="2014-12" db="EMBL/GenBank/DDBJ databases">
        <title>Genome sequencing of Arthrobacter phenanthrenivorans SWC37.</title>
        <authorList>
            <person name="Tan P.W."/>
            <person name="Chan K.-G."/>
        </authorList>
    </citation>
    <scope>NUCLEOTIDE SEQUENCE [LARGE SCALE GENOMIC DNA]</scope>
    <source>
        <strain evidence="9 10">SWC37</strain>
    </source>
</reference>
<gene>
    <name evidence="9" type="ORF">RM50_19585</name>
</gene>
<accession>A0A0B4D1G0</accession>
<dbReference type="PANTHER" id="PTHR30151">
    <property type="entry name" value="ALKANE SULFONATE ABC TRANSPORTER-RELATED, MEMBRANE SUBUNIT"/>
    <property type="match status" value="1"/>
</dbReference>
<feature type="transmembrane region" description="Helical" evidence="7">
    <location>
        <begin position="60"/>
        <end position="83"/>
    </location>
</feature>
<evidence type="ECO:0000256" key="4">
    <source>
        <dbReference type="ARBA" id="ARBA00022692"/>
    </source>
</evidence>
<dbReference type="EMBL" id="JWTB01000049">
    <property type="protein sequence ID" value="KIC62297.1"/>
    <property type="molecule type" value="Genomic_DNA"/>
</dbReference>
<feature type="transmembrane region" description="Helical" evidence="7">
    <location>
        <begin position="95"/>
        <end position="116"/>
    </location>
</feature>
<dbReference type="GO" id="GO:0005886">
    <property type="term" value="C:plasma membrane"/>
    <property type="evidence" value="ECO:0007669"/>
    <property type="project" value="UniProtKB-SubCell"/>
</dbReference>
<sequence length="251" mass="27090">MGSVAWSSLPPLVFVAIVLAWAAAVELFKIPAYLLPGPVAVFKRLFTDAGSLWVHTQSTLVVLVVGLLLSIVIGIPLGLVIALSKTAKQLVYPPVIVLQLVPKIAVAPLLLVWLGFSLNTKVALVVLITFFPLLMASISGFRILDDRLLYLTRSMGATRWQTFWALRFPAALPVIFSGIKTSATIAITGALVAEFLGSNSGLGYALLRASGAMDTEYMFAILVILTVIGVILNYVVEAAEWLLTPWQRRSA</sequence>
<organism evidence="9 10">
    <name type="scientific">Pseudarthrobacter phenanthrenivorans</name>
    <name type="common">Arthrobacter phenanthrenivorans</name>
    <dbReference type="NCBI Taxonomy" id="361575"/>
    <lineage>
        <taxon>Bacteria</taxon>
        <taxon>Bacillati</taxon>
        <taxon>Actinomycetota</taxon>
        <taxon>Actinomycetes</taxon>
        <taxon>Micrococcales</taxon>
        <taxon>Micrococcaceae</taxon>
        <taxon>Pseudarthrobacter</taxon>
    </lineage>
</organism>
<feature type="transmembrane region" description="Helical" evidence="7">
    <location>
        <begin position="122"/>
        <end position="141"/>
    </location>
</feature>
<keyword evidence="4 7" id="KW-0812">Transmembrane</keyword>
<dbReference type="CDD" id="cd06261">
    <property type="entry name" value="TM_PBP2"/>
    <property type="match status" value="1"/>
</dbReference>
<comment type="caution">
    <text evidence="9">The sequence shown here is derived from an EMBL/GenBank/DDBJ whole genome shotgun (WGS) entry which is preliminary data.</text>
</comment>
<evidence type="ECO:0000256" key="1">
    <source>
        <dbReference type="ARBA" id="ARBA00004651"/>
    </source>
</evidence>
<keyword evidence="3" id="KW-1003">Cell membrane</keyword>
<comment type="subcellular location">
    <subcellularLocation>
        <location evidence="1 7">Cell membrane</location>
        <topology evidence="1 7">Multi-pass membrane protein</topology>
    </subcellularLocation>
</comment>
<dbReference type="InterPro" id="IPR000515">
    <property type="entry name" value="MetI-like"/>
</dbReference>
<dbReference type="SUPFAM" id="SSF161098">
    <property type="entry name" value="MetI-like"/>
    <property type="match status" value="1"/>
</dbReference>
<proteinExistence type="inferred from homology"/>
<keyword evidence="2 7" id="KW-0813">Transport</keyword>
<feature type="transmembrane region" description="Helical" evidence="7">
    <location>
        <begin position="12"/>
        <end position="35"/>
    </location>
</feature>
<evidence type="ECO:0000313" key="9">
    <source>
        <dbReference type="EMBL" id="KIC62297.1"/>
    </source>
</evidence>
<evidence type="ECO:0000256" key="7">
    <source>
        <dbReference type="RuleBase" id="RU363032"/>
    </source>
</evidence>
<protein>
    <submittedName>
        <fullName evidence="9">ABC transporter permease</fullName>
    </submittedName>
</protein>
<name>A0A0B4D1G0_PSEPS</name>
<evidence type="ECO:0000313" key="10">
    <source>
        <dbReference type="Proteomes" id="UP000031196"/>
    </source>
</evidence>
<keyword evidence="5 7" id="KW-1133">Transmembrane helix</keyword>
<dbReference type="GO" id="GO:0055085">
    <property type="term" value="P:transmembrane transport"/>
    <property type="evidence" value="ECO:0007669"/>
    <property type="project" value="InterPro"/>
</dbReference>
<dbReference type="Pfam" id="PF00528">
    <property type="entry name" value="BPD_transp_1"/>
    <property type="match status" value="1"/>
</dbReference>
<evidence type="ECO:0000256" key="2">
    <source>
        <dbReference type="ARBA" id="ARBA00022448"/>
    </source>
</evidence>
<dbReference type="PROSITE" id="PS50928">
    <property type="entry name" value="ABC_TM1"/>
    <property type="match status" value="1"/>
</dbReference>
<evidence type="ECO:0000256" key="6">
    <source>
        <dbReference type="ARBA" id="ARBA00023136"/>
    </source>
</evidence>
<dbReference type="Gene3D" id="1.10.3720.10">
    <property type="entry name" value="MetI-like"/>
    <property type="match status" value="1"/>
</dbReference>
<dbReference type="PANTHER" id="PTHR30151:SF20">
    <property type="entry name" value="ABC TRANSPORTER PERMEASE PROTEIN HI_0355-RELATED"/>
    <property type="match status" value="1"/>
</dbReference>
<dbReference type="AlphaFoldDB" id="A0A0B4D1G0"/>